<reference evidence="7" key="4">
    <citation type="journal article" date="2018" name="Nat. Plants">
        <title>Whole-genome landscape of Medicago truncatula symbiotic genes.</title>
        <authorList>
            <person name="Pecrix Y."/>
            <person name="Staton S.E."/>
            <person name="Sallet E."/>
            <person name="Lelandais-Briere C."/>
            <person name="Moreau S."/>
            <person name="Carrere S."/>
            <person name="Blein T."/>
            <person name="Jardinaud M.F."/>
            <person name="Latrasse D."/>
            <person name="Zouine M."/>
            <person name="Zahm M."/>
            <person name="Kreplak J."/>
            <person name="Mayjonade B."/>
            <person name="Satge C."/>
            <person name="Perez M."/>
            <person name="Cauet S."/>
            <person name="Marande W."/>
            <person name="Chantry-Darmon C."/>
            <person name="Lopez-Roques C."/>
            <person name="Bouchez O."/>
            <person name="Berard A."/>
            <person name="Debelle F."/>
            <person name="Munos S."/>
            <person name="Bendahmane A."/>
            <person name="Berges H."/>
            <person name="Niebel A."/>
            <person name="Buitink J."/>
            <person name="Frugier F."/>
            <person name="Benhamed M."/>
            <person name="Crespi M."/>
            <person name="Gouzy J."/>
            <person name="Gamas P."/>
        </authorList>
    </citation>
    <scope>NUCLEOTIDE SEQUENCE [LARGE SCALE GENOMIC DNA]</scope>
    <source>
        <strain evidence="7">cv. Jemalong A17</strain>
    </source>
</reference>
<evidence type="ECO:0000313" key="7">
    <source>
        <dbReference type="Proteomes" id="UP000265566"/>
    </source>
</evidence>
<evidence type="ECO:0000313" key="4">
    <source>
        <dbReference type="EMBL" id="RHN45809.1"/>
    </source>
</evidence>
<dbReference type="GO" id="GO:0046872">
    <property type="term" value="F:metal ion binding"/>
    <property type="evidence" value="ECO:0007669"/>
    <property type="project" value="InterPro"/>
</dbReference>
<dbReference type="HOGENOM" id="CLU_181053_2_0_1"/>
<evidence type="ECO:0000256" key="1">
    <source>
        <dbReference type="SAM" id="Phobius"/>
    </source>
</evidence>
<dbReference type="EnsemblPlants" id="KEH22608">
    <property type="protein sequence ID" value="KEH22608"/>
    <property type="gene ID" value="MTR_7g056030"/>
</dbReference>
<evidence type="ECO:0000313" key="3">
    <source>
        <dbReference type="EMBL" id="KEH22608.1"/>
    </source>
</evidence>
<keyword evidence="1" id="KW-0472">Membrane</keyword>
<organism evidence="3 6">
    <name type="scientific">Medicago truncatula</name>
    <name type="common">Barrel medic</name>
    <name type="synonym">Medicago tribuloides</name>
    <dbReference type="NCBI Taxonomy" id="3880"/>
    <lineage>
        <taxon>Eukaryota</taxon>
        <taxon>Viridiplantae</taxon>
        <taxon>Streptophyta</taxon>
        <taxon>Embryophyta</taxon>
        <taxon>Tracheophyta</taxon>
        <taxon>Spermatophyta</taxon>
        <taxon>Magnoliopsida</taxon>
        <taxon>eudicotyledons</taxon>
        <taxon>Gunneridae</taxon>
        <taxon>Pentapetalae</taxon>
        <taxon>rosids</taxon>
        <taxon>fabids</taxon>
        <taxon>Fabales</taxon>
        <taxon>Fabaceae</taxon>
        <taxon>Papilionoideae</taxon>
        <taxon>50 kb inversion clade</taxon>
        <taxon>NPAAA clade</taxon>
        <taxon>Hologalegina</taxon>
        <taxon>IRL clade</taxon>
        <taxon>Trifolieae</taxon>
        <taxon>Medicago</taxon>
    </lineage>
</organism>
<sequence length="65" mass="7520">MDKTLKFVYIMILFLSIFYILIVCDSNAFGMTLRPCLTDKDCPRMPPHNIKCRKGHCVPIGKPFK</sequence>
<reference evidence="3 6" key="2">
    <citation type="journal article" date="2014" name="BMC Genomics">
        <title>An improved genome release (version Mt4.0) for the model legume Medicago truncatula.</title>
        <authorList>
            <person name="Tang H."/>
            <person name="Krishnakumar V."/>
            <person name="Bidwell S."/>
            <person name="Rosen B."/>
            <person name="Chan A."/>
            <person name="Zhou S."/>
            <person name="Gentzbittel L."/>
            <person name="Childs K.L."/>
            <person name="Yandell M."/>
            <person name="Gundlach H."/>
            <person name="Mayer K.F."/>
            <person name="Schwartz D.C."/>
            <person name="Town C.D."/>
        </authorList>
    </citation>
    <scope>GENOME REANNOTATION</scope>
    <source>
        <strain evidence="3">A17</strain>
        <strain evidence="5 6">cv. Jemalong A17</strain>
    </source>
</reference>
<reference evidence="3 6" key="1">
    <citation type="journal article" date="2011" name="Nature">
        <title>The Medicago genome provides insight into the evolution of rhizobial symbioses.</title>
        <authorList>
            <person name="Young N.D."/>
            <person name="Debelle F."/>
            <person name="Oldroyd G.E."/>
            <person name="Geurts R."/>
            <person name="Cannon S.B."/>
            <person name="Udvardi M.K."/>
            <person name="Benedito V.A."/>
            <person name="Mayer K.F."/>
            <person name="Gouzy J."/>
            <person name="Schoof H."/>
            <person name="Van de Peer Y."/>
            <person name="Proost S."/>
            <person name="Cook D.R."/>
            <person name="Meyers B.C."/>
            <person name="Spannagl M."/>
            <person name="Cheung F."/>
            <person name="De Mita S."/>
            <person name="Krishnakumar V."/>
            <person name="Gundlach H."/>
            <person name="Zhou S."/>
            <person name="Mudge J."/>
            <person name="Bharti A.K."/>
            <person name="Murray J.D."/>
            <person name="Naoumkina M.A."/>
            <person name="Rosen B."/>
            <person name="Silverstein K.A."/>
            <person name="Tang H."/>
            <person name="Rombauts S."/>
            <person name="Zhao P.X."/>
            <person name="Zhou P."/>
            <person name="Barbe V."/>
            <person name="Bardou P."/>
            <person name="Bechner M."/>
            <person name="Bellec A."/>
            <person name="Berger A."/>
            <person name="Berges H."/>
            <person name="Bidwell S."/>
            <person name="Bisseling T."/>
            <person name="Choisne N."/>
            <person name="Couloux A."/>
            <person name="Denny R."/>
            <person name="Deshpande S."/>
            <person name="Dai X."/>
            <person name="Doyle J.J."/>
            <person name="Dudez A.M."/>
            <person name="Farmer A.D."/>
            <person name="Fouteau S."/>
            <person name="Franken C."/>
            <person name="Gibelin C."/>
            <person name="Gish J."/>
            <person name="Goldstein S."/>
            <person name="Gonzalez A.J."/>
            <person name="Green P.J."/>
            <person name="Hallab A."/>
            <person name="Hartog M."/>
            <person name="Hua A."/>
            <person name="Humphray S.J."/>
            <person name="Jeong D.H."/>
            <person name="Jing Y."/>
            <person name="Jocker A."/>
            <person name="Kenton S.M."/>
            <person name="Kim D.J."/>
            <person name="Klee K."/>
            <person name="Lai H."/>
            <person name="Lang C."/>
            <person name="Lin S."/>
            <person name="Macmil S.L."/>
            <person name="Magdelenat G."/>
            <person name="Matthews L."/>
            <person name="McCorrison J."/>
            <person name="Monaghan E.L."/>
            <person name="Mun J.H."/>
            <person name="Najar F.Z."/>
            <person name="Nicholson C."/>
            <person name="Noirot C."/>
            <person name="O'Bleness M."/>
            <person name="Paule C.R."/>
            <person name="Poulain J."/>
            <person name="Prion F."/>
            <person name="Qin B."/>
            <person name="Qu C."/>
            <person name="Retzel E.F."/>
            <person name="Riddle C."/>
            <person name="Sallet E."/>
            <person name="Samain S."/>
            <person name="Samson N."/>
            <person name="Sanders I."/>
            <person name="Saurat O."/>
            <person name="Scarpelli C."/>
            <person name="Schiex T."/>
            <person name="Segurens B."/>
            <person name="Severin A.J."/>
            <person name="Sherrier D.J."/>
            <person name="Shi R."/>
            <person name="Sims S."/>
            <person name="Singer S.R."/>
            <person name="Sinharoy S."/>
            <person name="Sterck L."/>
            <person name="Viollet A."/>
            <person name="Wang B.B."/>
            <person name="Wang K."/>
            <person name="Wang M."/>
            <person name="Wang X."/>
            <person name="Warfsmann J."/>
            <person name="Weissenbach J."/>
            <person name="White D.D."/>
            <person name="White J.D."/>
            <person name="Wiley G.B."/>
            <person name="Wincker P."/>
            <person name="Xing Y."/>
            <person name="Yang L."/>
            <person name="Yao Z."/>
            <person name="Ying F."/>
            <person name="Zhai J."/>
            <person name="Zhou L."/>
            <person name="Zuber A."/>
            <person name="Denarie J."/>
            <person name="Dixon R.A."/>
            <person name="May G.D."/>
            <person name="Schwartz D.C."/>
            <person name="Rogers J."/>
            <person name="Quetier F."/>
            <person name="Town C.D."/>
            <person name="Roe B.A."/>
        </authorList>
    </citation>
    <scope>NUCLEOTIDE SEQUENCE [LARGE SCALE GENOMIC DNA]</scope>
    <source>
        <strain evidence="3">A17</strain>
        <strain evidence="5 6">cv. Jemalong A17</strain>
    </source>
</reference>
<keyword evidence="6" id="KW-1185">Reference proteome</keyword>
<dbReference type="Gramene" id="rna40218">
    <property type="protein sequence ID" value="RHN45809.1"/>
    <property type="gene ID" value="gene40218"/>
</dbReference>
<gene>
    <name evidence="3" type="ordered locus">MTR_7g056030</name>
    <name evidence="4" type="ORF">MtrunA17_Chr7g0235451</name>
</gene>
<dbReference type="InterPro" id="IPR009810">
    <property type="entry name" value="Nodulin_late_dom"/>
</dbReference>
<keyword evidence="1" id="KW-1133">Transmembrane helix</keyword>
<dbReference type="AlphaFoldDB" id="A0A072U0D8"/>
<keyword evidence="1" id="KW-0812">Transmembrane</keyword>
<name>A0A072U0D8_MEDTR</name>
<feature type="transmembrane region" description="Helical" evidence="1">
    <location>
        <begin position="6"/>
        <end position="24"/>
    </location>
</feature>
<accession>A0A072U0D8</accession>
<reference evidence="5" key="3">
    <citation type="submission" date="2015-04" db="UniProtKB">
        <authorList>
            <consortium name="EnsemblPlants"/>
        </authorList>
    </citation>
    <scope>IDENTIFICATION</scope>
    <source>
        <strain evidence="5">cv. Jemalong A17</strain>
    </source>
</reference>
<evidence type="ECO:0000259" key="2">
    <source>
        <dbReference type="Pfam" id="PF07127"/>
    </source>
</evidence>
<dbReference type="Proteomes" id="UP000265566">
    <property type="component" value="Chromosome 7"/>
</dbReference>
<evidence type="ECO:0000313" key="6">
    <source>
        <dbReference type="Proteomes" id="UP000002051"/>
    </source>
</evidence>
<reference evidence="4" key="5">
    <citation type="journal article" date="2018" name="Nat. Plants">
        <title>Whole-genome landscape of Medicago truncatula symbiotic genes.</title>
        <authorList>
            <person name="Pecrix Y."/>
            <person name="Gamas P."/>
            <person name="Carrere S."/>
        </authorList>
    </citation>
    <scope>NUCLEOTIDE SEQUENCE</scope>
    <source>
        <tissue evidence="4">Leaves</tissue>
    </source>
</reference>
<dbReference type="Proteomes" id="UP000002051">
    <property type="component" value="Unassembled WGS sequence"/>
</dbReference>
<proteinExistence type="predicted"/>
<dbReference type="Pfam" id="PF07127">
    <property type="entry name" value="Nodulin_late"/>
    <property type="match status" value="1"/>
</dbReference>
<dbReference type="EMBL" id="CM001223">
    <property type="protein sequence ID" value="KEH22608.1"/>
    <property type="molecule type" value="Genomic_DNA"/>
</dbReference>
<dbReference type="EMBL" id="PSQE01000007">
    <property type="protein sequence ID" value="RHN45809.1"/>
    <property type="molecule type" value="Genomic_DNA"/>
</dbReference>
<protein>
    <submittedName>
        <fullName evidence="3">Nodule Cysteine-Rich (NCR) secreted peptide</fullName>
    </submittedName>
    <submittedName>
        <fullName evidence="4">Putative Late nodulin</fullName>
    </submittedName>
</protein>
<evidence type="ECO:0000313" key="5">
    <source>
        <dbReference type="EnsemblPlants" id="KEH22608"/>
    </source>
</evidence>
<feature type="domain" description="Late nodulin" evidence="2">
    <location>
        <begin position="1"/>
        <end position="57"/>
    </location>
</feature>